<evidence type="ECO:0000313" key="3">
    <source>
        <dbReference type="EMBL" id="RMX84113.1"/>
    </source>
</evidence>
<comment type="similarity">
    <text evidence="1">Belongs to the PrpF family.</text>
</comment>
<sequence length="460" mass="49498">MILVEGLKYHPSPERILVLHAIMATTMRSVQPPIQNASLAHMLGYRLPPYRLMPEVKSVTKAVQRKTRNYLPAVWMRAGTSKGLFIHRHDLPPRQEEWGPVLLSAMGSQDSDPLQLNGVGGATSTTSKISVVAPSQRPDAHVDYTFVQVSVGSSKIDMTGNCGNMAAGVGPFAVDEGLVKVEQGQRQVDVRIFNTNTQRTLVETIEVDEHGRCVEDGDFGIPGVLSTGSCIKMSFEDPEGAMTGRLLPSGSPTDTVEVCTETLPRPTRVRISAIDAANPFVFVDRSDVPRSLGELGPAHSDYLSFMEEVRRQGAVLMGLAQTTEQAARIRGTPKVAVVSLPSTPGTSGMPVLADVEVQSFSMGKPHSSLQMTGAVPLAAAACIQGTIIENIVAQTKALRDAASHSSSRAESLESFRTLTIQHPKGLIPVEVHMGNESKISKVVLSRTARRLFCGEVAYLA</sequence>
<evidence type="ECO:0008006" key="7">
    <source>
        <dbReference type="Google" id="ProtNLM"/>
    </source>
</evidence>
<protein>
    <recommendedName>
        <fullName evidence="7">PrpF protein</fullName>
    </recommendedName>
</protein>
<evidence type="ECO:0000256" key="1">
    <source>
        <dbReference type="ARBA" id="ARBA00007673"/>
    </source>
</evidence>
<reference evidence="5 6" key="1">
    <citation type="journal article" date="2018" name="BMC Genomics">
        <title>Genomic evidence for intraspecific hybridization in a clonal and extremely halotolerant yeast.</title>
        <authorList>
            <person name="Gostincar C."/>
            <person name="Stajich J.E."/>
            <person name="Zupancic J."/>
            <person name="Zalar P."/>
            <person name="Gunde-Cimerman N."/>
        </authorList>
    </citation>
    <scope>NUCLEOTIDE SEQUENCE [LARGE SCALE GENOMIC DNA]</scope>
    <source>
        <strain evidence="3 6">EXF-6656</strain>
        <strain evidence="4 5">EXF-6669</strain>
    </source>
</reference>
<dbReference type="InterPro" id="IPR007400">
    <property type="entry name" value="PrpF-like"/>
</dbReference>
<dbReference type="PANTHER" id="PTHR43709">
    <property type="entry name" value="ACONITATE ISOMERASE-RELATED"/>
    <property type="match status" value="1"/>
</dbReference>
<dbReference type="AlphaFoldDB" id="A0A3M6YI78"/>
<dbReference type="OrthoDB" id="10267539at2759"/>
<dbReference type="Proteomes" id="UP000271337">
    <property type="component" value="Unassembled WGS sequence"/>
</dbReference>
<dbReference type="SUPFAM" id="SSF54506">
    <property type="entry name" value="Diaminopimelate epimerase-like"/>
    <property type="match status" value="2"/>
</dbReference>
<organism evidence="4 5">
    <name type="scientific">Hortaea werneckii</name>
    <name type="common">Black yeast</name>
    <name type="synonym">Cladosporium werneckii</name>
    <dbReference type="NCBI Taxonomy" id="91943"/>
    <lineage>
        <taxon>Eukaryota</taxon>
        <taxon>Fungi</taxon>
        <taxon>Dikarya</taxon>
        <taxon>Ascomycota</taxon>
        <taxon>Pezizomycotina</taxon>
        <taxon>Dothideomycetes</taxon>
        <taxon>Dothideomycetidae</taxon>
        <taxon>Mycosphaerellales</taxon>
        <taxon>Teratosphaeriaceae</taxon>
        <taxon>Hortaea</taxon>
    </lineage>
</organism>
<dbReference type="GO" id="GO:0016853">
    <property type="term" value="F:isomerase activity"/>
    <property type="evidence" value="ECO:0007669"/>
    <property type="project" value="UniProtKB-KW"/>
</dbReference>
<gene>
    <name evidence="4" type="ORF">D0867_10944</name>
    <name evidence="3" type="ORF">D0869_04812</name>
</gene>
<name>A0A3M6YI78_HORWE</name>
<dbReference type="PANTHER" id="PTHR43709:SF2">
    <property type="entry name" value="DUF453 DOMAIN PROTEIN (AFU_ORTHOLOGUE AFUA_6G00360)"/>
    <property type="match status" value="1"/>
</dbReference>
<dbReference type="EMBL" id="QWIJ01000303">
    <property type="protein sequence ID" value="RMX84113.1"/>
    <property type="molecule type" value="Genomic_DNA"/>
</dbReference>
<evidence type="ECO:0000313" key="4">
    <source>
        <dbReference type="EMBL" id="RMY02718.1"/>
    </source>
</evidence>
<evidence type="ECO:0000313" key="5">
    <source>
        <dbReference type="Proteomes" id="UP000271337"/>
    </source>
</evidence>
<dbReference type="EMBL" id="QWIL01001486">
    <property type="protein sequence ID" value="RMY02718.1"/>
    <property type="molecule type" value="Genomic_DNA"/>
</dbReference>
<evidence type="ECO:0000256" key="2">
    <source>
        <dbReference type="ARBA" id="ARBA00023235"/>
    </source>
</evidence>
<proteinExistence type="inferred from homology"/>
<dbReference type="Pfam" id="PF04303">
    <property type="entry name" value="PrpF"/>
    <property type="match status" value="1"/>
</dbReference>
<evidence type="ECO:0000313" key="6">
    <source>
        <dbReference type="Proteomes" id="UP000281245"/>
    </source>
</evidence>
<accession>A0A3M6YI78</accession>
<comment type="caution">
    <text evidence="4">The sequence shown here is derived from an EMBL/GenBank/DDBJ whole genome shotgun (WGS) entry which is preliminary data.</text>
</comment>
<dbReference type="Gene3D" id="3.10.310.10">
    <property type="entry name" value="Diaminopimelate Epimerase, Chain A, domain 1"/>
    <property type="match status" value="2"/>
</dbReference>
<keyword evidence="2" id="KW-0413">Isomerase</keyword>
<dbReference type="VEuPathDB" id="FungiDB:BTJ68_13404"/>
<dbReference type="Proteomes" id="UP000281245">
    <property type="component" value="Unassembled WGS sequence"/>
</dbReference>